<dbReference type="AlphaFoldDB" id="A0A1H0N2T3"/>
<evidence type="ECO:0000256" key="2">
    <source>
        <dbReference type="SAM" id="SignalP"/>
    </source>
</evidence>
<protein>
    <submittedName>
        <fullName evidence="3">Putative membrane protein</fullName>
    </submittedName>
</protein>
<keyword evidence="4" id="KW-1185">Reference proteome</keyword>
<gene>
    <name evidence="3" type="ORF">SAMN05444142_1104</name>
</gene>
<dbReference type="RefSeq" id="WP_149789539.1">
    <property type="nucleotide sequence ID" value="NZ_FNIO01000011.1"/>
</dbReference>
<keyword evidence="1" id="KW-0472">Membrane</keyword>
<sequence length="99" mass="10795">MYRLGLLAVLFATPALADPDGYGHMSGWGYGMGMMFGPILWIVVLGLVVACVIWFVRNTDGGSSMRGKSDAMTELDLRFAKGEIDAEDYTARKKLLTGE</sequence>
<evidence type="ECO:0000313" key="4">
    <source>
        <dbReference type="Proteomes" id="UP000324252"/>
    </source>
</evidence>
<dbReference type="Proteomes" id="UP000324252">
    <property type="component" value="Unassembled WGS sequence"/>
</dbReference>
<accession>A0A1H0N2T3</accession>
<feature type="signal peptide" evidence="2">
    <location>
        <begin position="1"/>
        <end position="17"/>
    </location>
</feature>
<reference evidence="3 4" key="1">
    <citation type="submission" date="2016-11" db="EMBL/GenBank/DDBJ databases">
        <authorList>
            <person name="Varghese N."/>
            <person name="Submissions S."/>
        </authorList>
    </citation>
    <scope>NUCLEOTIDE SEQUENCE [LARGE SCALE GENOMIC DNA]</scope>
    <source>
        <strain evidence="3 4">DSM 29620</strain>
    </source>
</reference>
<dbReference type="EMBL" id="FQZZ01000010">
    <property type="protein sequence ID" value="SHK81005.1"/>
    <property type="molecule type" value="Genomic_DNA"/>
</dbReference>
<evidence type="ECO:0000313" key="3">
    <source>
        <dbReference type="EMBL" id="SHK81005.1"/>
    </source>
</evidence>
<feature type="transmembrane region" description="Helical" evidence="1">
    <location>
        <begin position="33"/>
        <end position="56"/>
    </location>
</feature>
<keyword evidence="1" id="KW-1133">Transmembrane helix</keyword>
<evidence type="ECO:0000256" key="1">
    <source>
        <dbReference type="SAM" id="Phobius"/>
    </source>
</evidence>
<keyword evidence="2" id="KW-0732">Signal</keyword>
<keyword evidence="1" id="KW-0812">Transmembrane</keyword>
<feature type="chain" id="PRO_5015064975" evidence="2">
    <location>
        <begin position="18"/>
        <end position="99"/>
    </location>
</feature>
<proteinExistence type="predicted"/>
<organism evidence="3 4">
    <name type="scientific">Lutimaribacter pacificus</name>
    <dbReference type="NCBI Taxonomy" id="391948"/>
    <lineage>
        <taxon>Bacteria</taxon>
        <taxon>Pseudomonadati</taxon>
        <taxon>Pseudomonadota</taxon>
        <taxon>Alphaproteobacteria</taxon>
        <taxon>Rhodobacterales</taxon>
        <taxon>Roseobacteraceae</taxon>
        <taxon>Lutimaribacter</taxon>
    </lineage>
</organism>
<dbReference type="OrthoDB" id="1123500at2"/>
<name>A0A1H0N2T3_9RHOB</name>